<dbReference type="AlphaFoldDB" id="A0A2V0NTY5"/>
<feature type="transmembrane region" description="Helical" evidence="2">
    <location>
        <begin position="109"/>
        <end position="130"/>
    </location>
</feature>
<keyword evidence="2" id="KW-0812">Transmembrane</keyword>
<feature type="region of interest" description="Disordered" evidence="1">
    <location>
        <begin position="282"/>
        <end position="316"/>
    </location>
</feature>
<feature type="region of interest" description="Disordered" evidence="1">
    <location>
        <begin position="16"/>
        <end position="94"/>
    </location>
</feature>
<keyword evidence="2" id="KW-0472">Membrane</keyword>
<gene>
    <name evidence="3" type="ORF">Rsub_04797</name>
</gene>
<dbReference type="Proteomes" id="UP000247498">
    <property type="component" value="Unassembled WGS sequence"/>
</dbReference>
<feature type="transmembrane region" description="Helical" evidence="2">
    <location>
        <begin position="522"/>
        <end position="540"/>
    </location>
</feature>
<keyword evidence="2" id="KW-1133">Transmembrane helix</keyword>
<protein>
    <submittedName>
        <fullName evidence="3">Uncharacterized protein</fullName>
    </submittedName>
</protein>
<dbReference type="OrthoDB" id="548722at2759"/>
<evidence type="ECO:0000256" key="1">
    <source>
        <dbReference type="SAM" id="MobiDB-lite"/>
    </source>
</evidence>
<comment type="caution">
    <text evidence="3">The sequence shown here is derived from an EMBL/GenBank/DDBJ whole genome shotgun (WGS) entry which is preliminary data.</text>
</comment>
<evidence type="ECO:0000313" key="4">
    <source>
        <dbReference type="Proteomes" id="UP000247498"/>
    </source>
</evidence>
<feature type="transmembrane region" description="Helical" evidence="2">
    <location>
        <begin position="178"/>
        <end position="198"/>
    </location>
</feature>
<feature type="compositionally biased region" description="Pro residues" evidence="1">
    <location>
        <begin position="356"/>
        <end position="367"/>
    </location>
</feature>
<feature type="transmembrane region" description="Helical" evidence="2">
    <location>
        <begin position="493"/>
        <end position="510"/>
    </location>
</feature>
<sequence length="545" mass="54308">MLICASPGSGALRAVQQQGAKHTPFPELRGCRTARALGGGGAAPHGAAAPPQQRRRRPAVAGGGASARRTPPPPRASASAAAAPAPAPAPAPPPRRWLGWLPSRESRDLLASCWRLLAANLAAVVVIHAVKEGVVFFLHRATQRATNAAAEGALGVVLPPFVNPWYLFMEPKFVEVNWGYQVVVALFFLLSLPLNIFFNSAASASVAMVCVGQQQKEPQPKKGGSSGGSGGATGGASSGGNGSSGSPSAAEAGSGGGAAAEAAAGAASAAGTGAAVSSAEAAAPAASGEPSGGAGRAGTGSERSSGSGSSSAGAGAGAVAPATVAGEGTLWGATFSGGPSPSAGRQGSATFRPQPHRPPPPPPPSPGPLAALRAGLADARRGWSAAAPSLRRVWAADLAFNAWSLPLQAVSLLVLPVFWAFPRLLSIQLAVPAAILAGTGPAASLARSRELMAGRAAAYAWPYLLLTLASRGVDAAKQALLIVMPERYWHEVIEVPIVVTLGFTVAKVLVMRMQDLLPLAMYLRLAAGGGVAGGGGAAAAERKDA</sequence>
<feature type="compositionally biased region" description="Pro residues" evidence="1">
    <location>
        <begin position="85"/>
        <end position="94"/>
    </location>
</feature>
<feature type="transmembrane region" description="Helical" evidence="2">
    <location>
        <begin position="398"/>
        <end position="419"/>
    </location>
</feature>
<keyword evidence="4" id="KW-1185">Reference proteome</keyword>
<feature type="compositionally biased region" description="Polar residues" evidence="1">
    <location>
        <begin position="337"/>
        <end position="351"/>
    </location>
</feature>
<feature type="compositionally biased region" description="Gly residues" evidence="1">
    <location>
        <begin position="224"/>
        <end position="243"/>
    </location>
</feature>
<name>A0A2V0NTY5_9CHLO</name>
<proteinExistence type="predicted"/>
<organism evidence="3 4">
    <name type="scientific">Raphidocelis subcapitata</name>
    <dbReference type="NCBI Taxonomy" id="307507"/>
    <lineage>
        <taxon>Eukaryota</taxon>
        <taxon>Viridiplantae</taxon>
        <taxon>Chlorophyta</taxon>
        <taxon>core chlorophytes</taxon>
        <taxon>Chlorophyceae</taxon>
        <taxon>CS clade</taxon>
        <taxon>Sphaeropleales</taxon>
        <taxon>Selenastraceae</taxon>
        <taxon>Raphidocelis</taxon>
    </lineage>
</organism>
<dbReference type="EMBL" id="BDRX01000022">
    <property type="protein sequence ID" value="GBF91128.1"/>
    <property type="molecule type" value="Genomic_DNA"/>
</dbReference>
<evidence type="ECO:0000256" key="2">
    <source>
        <dbReference type="SAM" id="Phobius"/>
    </source>
</evidence>
<feature type="region of interest" description="Disordered" evidence="1">
    <location>
        <begin position="216"/>
        <end position="256"/>
    </location>
</feature>
<feature type="transmembrane region" description="Helical" evidence="2">
    <location>
        <begin position="425"/>
        <end position="444"/>
    </location>
</feature>
<accession>A0A2V0NTY5</accession>
<feature type="compositionally biased region" description="Low complexity" evidence="1">
    <location>
        <begin position="299"/>
        <end position="316"/>
    </location>
</feature>
<evidence type="ECO:0000313" key="3">
    <source>
        <dbReference type="EMBL" id="GBF91128.1"/>
    </source>
</evidence>
<feature type="transmembrane region" description="Helical" evidence="2">
    <location>
        <begin position="456"/>
        <end position="473"/>
    </location>
</feature>
<dbReference type="InParanoid" id="A0A2V0NTY5"/>
<feature type="region of interest" description="Disordered" evidence="1">
    <location>
        <begin position="330"/>
        <end position="369"/>
    </location>
</feature>
<reference evidence="3 4" key="1">
    <citation type="journal article" date="2018" name="Sci. Rep.">
        <title>Raphidocelis subcapitata (=Pseudokirchneriella subcapitata) provides an insight into genome evolution and environmental adaptations in the Sphaeropleales.</title>
        <authorList>
            <person name="Suzuki S."/>
            <person name="Yamaguchi H."/>
            <person name="Nakajima N."/>
            <person name="Kawachi M."/>
        </authorList>
    </citation>
    <scope>NUCLEOTIDE SEQUENCE [LARGE SCALE GENOMIC DNA]</scope>
    <source>
        <strain evidence="3 4">NIES-35</strain>
    </source>
</reference>